<sequence>MGNRRNLKKVTGILCAGVLILSLSGCGSAYANEAGRQPEATTAGGDMLKTSENAKETGKPQSDAAFVELAKEALEDYFGVDLTDTTGYSVSVQYMDAMPEYEAEQQTVVTFLPEELNFGEISADTVIDMENIDTKPMYDVSFNAEGAIKGIHLSYVDWAKSEIPVTAQSAEETAKQFVISHQLAAEDRLKVLGSAAASSDTITVVIQHKEGRALLIGVDSLAGNVRYFEDMAEKSAVKSITPFEEGKGLG</sequence>
<dbReference type="RefSeq" id="WP_117777301.1">
    <property type="nucleotide sequence ID" value="NZ_QSBM01000006.1"/>
</dbReference>
<dbReference type="OrthoDB" id="2060033at2"/>
<accession>A0A413FGG5</accession>
<feature type="region of interest" description="Disordered" evidence="1">
    <location>
        <begin position="37"/>
        <end position="61"/>
    </location>
</feature>
<evidence type="ECO:0000313" key="4">
    <source>
        <dbReference type="Proteomes" id="UP000283880"/>
    </source>
</evidence>
<keyword evidence="2" id="KW-0732">Signal</keyword>
<evidence type="ECO:0000313" key="3">
    <source>
        <dbReference type="EMBL" id="RGX29867.1"/>
    </source>
</evidence>
<comment type="caution">
    <text evidence="3">The sequence shown here is derived from an EMBL/GenBank/DDBJ whole genome shotgun (WGS) entry which is preliminary data.</text>
</comment>
<name>A0A413FGG5_9FIRM</name>
<reference evidence="3 4" key="1">
    <citation type="submission" date="2018-08" db="EMBL/GenBank/DDBJ databases">
        <title>A genome reference for cultivated species of the human gut microbiota.</title>
        <authorList>
            <person name="Zou Y."/>
            <person name="Xue W."/>
            <person name="Luo G."/>
        </authorList>
    </citation>
    <scope>NUCLEOTIDE SEQUENCE [LARGE SCALE GENOMIC DNA]</scope>
    <source>
        <strain evidence="3 4">AF04-15</strain>
    </source>
</reference>
<protein>
    <submittedName>
        <fullName evidence="3">Uncharacterized protein</fullName>
    </submittedName>
</protein>
<dbReference type="EMBL" id="QSBM01000006">
    <property type="protein sequence ID" value="RGX29867.1"/>
    <property type="molecule type" value="Genomic_DNA"/>
</dbReference>
<dbReference type="AlphaFoldDB" id="A0A413FGG5"/>
<gene>
    <name evidence="3" type="ORF">DWV29_09095</name>
</gene>
<evidence type="ECO:0000256" key="2">
    <source>
        <dbReference type="SAM" id="SignalP"/>
    </source>
</evidence>
<feature type="chain" id="PRO_5019253733" evidence="2">
    <location>
        <begin position="32"/>
        <end position="250"/>
    </location>
</feature>
<evidence type="ECO:0000256" key="1">
    <source>
        <dbReference type="SAM" id="MobiDB-lite"/>
    </source>
</evidence>
<dbReference type="Proteomes" id="UP000283880">
    <property type="component" value="Unassembled WGS sequence"/>
</dbReference>
<feature type="signal peptide" evidence="2">
    <location>
        <begin position="1"/>
        <end position="31"/>
    </location>
</feature>
<organism evidence="3 4">
    <name type="scientific">Enterocloster asparagiformis</name>
    <dbReference type="NCBI Taxonomy" id="333367"/>
    <lineage>
        <taxon>Bacteria</taxon>
        <taxon>Bacillati</taxon>
        <taxon>Bacillota</taxon>
        <taxon>Clostridia</taxon>
        <taxon>Lachnospirales</taxon>
        <taxon>Lachnospiraceae</taxon>
        <taxon>Enterocloster</taxon>
    </lineage>
</organism>
<proteinExistence type="predicted"/>
<dbReference type="PROSITE" id="PS51257">
    <property type="entry name" value="PROKAR_LIPOPROTEIN"/>
    <property type="match status" value="1"/>
</dbReference>